<evidence type="ECO:0000313" key="1">
    <source>
        <dbReference type="EMBL" id="KZV52951.1"/>
    </source>
</evidence>
<name>A0A2Z7D7W3_9LAMI</name>
<evidence type="ECO:0000313" key="2">
    <source>
        <dbReference type="Proteomes" id="UP000250235"/>
    </source>
</evidence>
<reference evidence="1 2" key="1">
    <citation type="journal article" date="2015" name="Proc. Natl. Acad. Sci. U.S.A.">
        <title>The resurrection genome of Boea hygrometrica: A blueprint for survival of dehydration.</title>
        <authorList>
            <person name="Xiao L."/>
            <person name="Yang G."/>
            <person name="Zhang L."/>
            <person name="Yang X."/>
            <person name="Zhao S."/>
            <person name="Ji Z."/>
            <person name="Zhou Q."/>
            <person name="Hu M."/>
            <person name="Wang Y."/>
            <person name="Chen M."/>
            <person name="Xu Y."/>
            <person name="Jin H."/>
            <person name="Xiao X."/>
            <person name="Hu G."/>
            <person name="Bao F."/>
            <person name="Hu Y."/>
            <person name="Wan P."/>
            <person name="Li L."/>
            <person name="Deng X."/>
            <person name="Kuang T."/>
            <person name="Xiang C."/>
            <person name="Zhu J.K."/>
            <person name="Oliver M.J."/>
            <person name="He Y."/>
        </authorList>
    </citation>
    <scope>NUCLEOTIDE SEQUENCE [LARGE SCALE GENOMIC DNA]</scope>
    <source>
        <strain evidence="2">cv. XS01</strain>
    </source>
</reference>
<keyword evidence="2" id="KW-1185">Reference proteome</keyword>
<dbReference type="AlphaFoldDB" id="A0A2Z7D7W3"/>
<gene>
    <name evidence="1" type="ORF">F511_33593</name>
</gene>
<organism evidence="1 2">
    <name type="scientific">Dorcoceras hygrometricum</name>
    <dbReference type="NCBI Taxonomy" id="472368"/>
    <lineage>
        <taxon>Eukaryota</taxon>
        <taxon>Viridiplantae</taxon>
        <taxon>Streptophyta</taxon>
        <taxon>Embryophyta</taxon>
        <taxon>Tracheophyta</taxon>
        <taxon>Spermatophyta</taxon>
        <taxon>Magnoliopsida</taxon>
        <taxon>eudicotyledons</taxon>
        <taxon>Gunneridae</taxon>
        <taxon>Pentapetalae</taxon>
        <taxon>asterids</taxon>
        <taxon>lamiids</taxon>
        <taxon>Lamiales</taxon>
        <taxon>Gesneriaceae</taxon>
        <taxon>Didymocarpoideae</taxon>
        <taxon>Trichosporeae</taxon>
        <taxon>Loxocarpinae</taxon>
        <taxon>Dorcoceras</taxon>
    </lineage>
</organism>
<sequence>MVGATAGQVRIGWTWGGPAGMSPAVVAGAWRTVARSGCWSRLRVRDLRDYGSSCNNRVKWQFSGGVTYRDPTRFDKLERSRGVHCFVSADEVFSRYFVEVVQQLLSLFVEDCDTTSFGLVGTTAFCLIQQKRSFCQISRCTTWNQQMQKRVCISADEFFQAFFQSKFLTTTMDVSADYQIGEV</sequence>
<proteinExistence type="predicted"/>
<accession>A0A2Z7D7W3</accession>
<dbReference type="Proteomes" id="UP000250235">
    <property type="component" value="Unassembled WGS sequence"/>
</dbReference>
<dbReference type="EMBL" id="KQ990582">
    <property type="protein sequence ID" value="KZV52951.1"/>
    <property type="molecule type" value="Genomic_DNA"/>
</dbReference>
<protein>
    <submittedName>
        <fullName evidence="1">Uncharacterized protein</fullName>
    </submittedName>
</protein>